<keyword evidence="2" id="KW-1185">Reference proteome</keyword>
<comment type="caution">
    <text evidence="1">The sequence shown here is derived from an EMBL/GenBank/DDBJ whole genome shotgun (WGS) entry which is preliminary data.</text>
</comment>
<accession>A0ABX0IVM4</accession>
<reference evidence="1" key="1">
    <citation type="submission" date="2019-05" db="EMBL/GenBank/DDBJ databases">
        <authorList>
            <person name="Lianzixin W."/>
        </authorList>
    </citation>
    <scope>NUCLEOTIDE SEQUENCE</scope>
    <source>
        <strain evidence="1">EC11</strain>
    </source>
</reference>
<organism evidence="1 2">
    <name type="scientific">Flavobacterium jejuense</name>
    <dbReference type="NCBI Taxonomy" id="1544455"/>
    <lineage>
        <taxon>Bacteria</taxon>
        <taxon>Pseudomonadati</taxon>
        <taxon>Bacteroidota</taxon>
        <taxon>Flavobacteriia</taxon>
        <taxon>Flavobacteriales</taxon>
        <taxon>Flavobacteriaceae</taxon>
        <taxon>Flavobacterium</taxon>
    </lineage>
</organism>
<sequence>MKKKQNKNKNEFDNQLMITSDLNNIEVKDAYIFSKKDIVRPELTVYHLVNDLYCNLPIHQKINVKSYYLNNSVTSFFGMYEWELLCLIENY</sequence>
<dbReference type="RefSeq" id="WP_140962184.1">
    <property type="nucleotide sequence ID" value="NZ_VEVQ02000005.1"/>
</dbReference>
<evidence type="ECO:0000313" key="1">
    <source>
        <dbReference type="EMBL" id="NHN25845.1"/>
    </source>
</evidence>
<dbReference type="Proteomes" id="UP000817854">
    <property type="component" value="Unassembled WGS sequence"/>
</dbReference>
<gene>
    <name evidence="1" type="ORF">FIA58_009180</name>
</gene>
<dbReference type="EMBL" id="VEVQ02000005">
    <property type="protein sequence ID" value="NHN25845.1"/>
    <property type="molecule type" value="Genomic_DNA"/>
</dbReference>
<evidence type="ECO:0000313" key="2">
    <source>
        <dbReference type="Proteomes" id="UP000817854"/>
    </source>
</evidence>
<name>A0ABX0IVM4_9FLAO</name>
<protein>
    <submittedName>
        <fullName evidence="1">Uncharacterized protein</fullName>
    </submittedName>
</protein>
<proteinExistence type="predicted"/>
<reference evidence="1" key="2">
    <citation type="submission" date="2020-02" db="EMBL/GenBank/DDBJ databases">
        <title>Flavobacterium profundi sp. nov., isolated from a deep-sea seamount.</title>
        <authorList>
            <person name="Zhang D.-C."/>
        </authorList>
    </citation>
    <scope>NUCLEOTIDE SEQUENCE</scope>
    <source>
        <strain evidence="1">EC11</strain>
    </source>
</reference>